<dbReference type="GO" id="GO:0005737">
    <property type="term" value="C:cytoplasm"/>
    <property type="evidence" value="ECO:0007669"/>
    <property type="project" value="TreeGrafter"/>
</dbReference>
<protein>
    <submittedName>
        <fullName evidence="5">Uncharacterized protein</fullName>
    </submittedName>
</protein>
<sequence length="1081" mass="123531">MSSIHEVVALIEELYSPHPKHDVNQIQQSLQSIQKSEQGFHLANELLSDDKYSANVKYFGALTLTVQLNTRGENDYETLWNVFRSNLLYLTKFSTLYVSNPNMYGQSLIIIKKLMSNLSLIFTKINDPQLNNAGNENMIKQWNNPINTFIQLMSVQNQNINADQLLLDSINCSLTYEQLSQFVSLSQKHNELALTFTEVIVEDLTKFQTKRHSMSQIHEVVHEHLYISTMALINLNLTAQAVFNPTVFDCITAWINYISLTRSVSSSGRMDLSEIFQNLIDLMYQSTEGSDGYENAEKILTIFGNVFANDPLLMSYDLRQQIECIFLGVVRPDSGITDISNKNSWMLQYMNYLVTNDFFSELKELAICIVDFLQINTLSVCNKLFTNIQAADNGQVQDEYIQEYIKVLLQMTNFPLTPVLQEFFSVRMVDFWLDLSDAYTNLASETLRPNSIELSTQIFQQLINIYLPKISLSVKQRIIEEEGESTSVNEFEDFRNAVSDLAQSLWSILGNDNLTNVLIDGMGQMPAASDETLIIKDTDVLFRIETMCFVLNTILVDMTLSESPWIKNIVDANKFFNQNVISVFQTGFQTSASTKVSQILKLDFVRTSTTLIGTLAGYFKQEPFQLNPYVEALFQGLHTCTNFTSKNEQEKISNDKLEVMVIKTVSTLCETCREELTPYLMHFISFLNTVIMPDSNVSHFTRTKLVRSIGYVVQCQVSNGPEEQAKYILQLTNLLSGSIEHCLASSVQLQEQQDYINCLLYCISELATSLIQPTEIIENDALLQRLSEFQSFWSSDPLQIRSKIMCTIDKVLDNSIYCKNSAFVEIGCLIVGKGLNLPDGEPYFLKYNMSEVMNFVLRHVPNCELATCLPYFVYLLEKLISEFRKELTPQEFDFMFEKILLVYYDAYIINDPDLLQMTIGFVNNVLDVKPGLAIGSKHWTSFILPQFLKLIPSREKFTIVAVAKFWTKLINNKKYNQEELTTVRQQVSSIGGDLVYQIMYGLFHTQRSDLNSYTDLLRALVAKFPIEAREWLVAVLPQICNNPAGHEKFINKLLITRGSRAAGNVILQWWLDCTTLPNYQG</sequence>
<evidence type="ECO:0000313" key="5">
    <source>
        <dbReference type="EMBL" id="QID79527.1"/>
    </source>
</evidence>
<keyword evidence="6" id="KW-1185">Reference proteome</keyword>
<gene>
    <name evidence="5" type="ORF">GRS66_001799</name>
</gene>
<evidence type="ECO:0000256" key="1">
    <source>
        <dbReference type="ARBA" id="ARBA00004123"/>
    </source>
</evidence>
<dbReference type="SUPFAM" id="SSF48371">
    <property type="entry name" value="ARM repeat"/>
    <property type="match status" value="1"/>
</dbReference>
<evidence type="ECO:0000256" key="2">
    <source>
        <dbReference type="ARBA" id="ARBA00007991"/>
    </source>
</evidence>
<evidence type="ECO:0000313" key="6">
    <source>
        <dbReference type="Proteomes" id="UP000501346"/>
    </source>
</evidence>
<dbReference type="AlphaFoldDB" id="A0A6C1DSH1"/>
<reference evidence="5 6" key="1">
    <citation type="journal article" date="2019" name="BMC Genomics">
        <title>Chromosome level assembly and comparative genome analysis confirm lager-brewing yeasts originated from a single hybridization.</title>
        <authorList>
            <person name="Salazar A.N."/>
            <person name="Gorter de Vries A.R."/>
            <person name="van den Broek M."/>
            <person name="Brouwers N."/>
            <person name="de la Torre Cortes P."/>
            <person name="Kuijpers N.G.A."/>
            <person name="Daran J.G."/>
            <person name="Abeel T."/>
        </authorList>
    </citation>
    <scope>NUCLEOTIDE SEQUENCE [LARGE SCALE GENOMIC DNA]</scope>
    <source>
        <strain evidence="5 6">CBS 1483</strain>
    </source>
</reference>
<dbReference type="GO" id="GO:0006606">
    <property type="term" value="P:protein import into nucleus"/>
    <property type="evidence" value="ECO:0007669"/>
    <property type="project" value="TreeGrafter"/>
</dbReference>
<proteinExistence type="inferred from homology"/>
<dbReference type="FunFam" id="1.25.10.10:FF:000712">
    <property type="entry name" value="KAP122p Karyopherin beta"/>
    <property type="match status" value="1"/>
</dbReference>
<comment type="subcellular location">
    <subcellularLocation>
        <location evidence="1">Nucleus</location>
    </subcellularLocation>
</comment>
<evidence type="ECO:0000256" key="3">
    <source>
        <dbReference type="ARBA" id="ARBA00022448"/>
    </source>
</evidence>
<dbReference type="GO" id="GO:0005634">
    <property type="term" value="C:nucleus"/>
    <property type="evidence" value="ECO:0007669"/>
    <property type="project" value="UniProtKB-SubCell"/>
</dbReference>
<dbReference type="Proteomes" id="UP000501346">
    <property type="component" value="Chromosome ScVII"/>
</dbReference>
<dbReference type="InterPro" id="IPR051345">
    <property type="entry name" value="Importin_beta-like_NTR"/>
</dbReference>
<comment type="similarity">
    <text evidence="2">Belongs to the importin beta family.</text>
</comment>
<evidence type="ECO:0000256" key="4">
    <source>
        <dbReference type="ARBA" id="ARBA00023242"/>
    </source>
</evidence>
<dbReference type="SMR" id="A0A6C1DSH1"/>
<keyword evidence="3" id="KW-0813">Transport</keyword>
<dbReference type="EMBL" id="CP048988">
    <property type="protein sequence ID" value="QID79527.1"/>
    <property type="molecule type" value="Genomic_DNA"/>
</dbReference>
<dbReference type="Gene3D" id="1.25.10.10">
    <property type="entry name" value="Leucine-rich Repeat Variant"/>
    <property type="match status" value="1"/>
</dbReference>
<organism evidence="5 6">
    <name type="scientific">Saccharomyces pastorianus</name>
    <name type="common">Lager yeast</name>
    <name type="synonym">Saccharomyces cerevisiae x Saccharomyces eubayanus</name>
    <dbReference type="NCBI Taxonomy" id="27292"/>
    <lineage>
        <taxon>Eukaryota</taxon>
        <taxon>Fungi</taxon>
        <taxon>Dikarya</taxon>
        <taxon>Ascomycota</taxon>
        <taxon>Saccharomycotina</taxon>
        <taxon>Saccharomycetes</taxon>
        <taxon>Saccharomycetales</taxon>
        <taxon>Saccharomycetaceae</taxon>
        <taxon>Saccharomyces</taxon>
    </lineage>
</organism>
<keyword evidence="4" id="KW-0539">Nucleus</keyword>
<dbReference type="PANTHER" id="PTHR12363:SF33">
    <property type="entry name" value="IMPORTIN-13"/>
    <property type="match status" value="1"/>
</dbReference>
<dbReference type="InterPro" id="IPR016024">
    <property type="entry name" value="ARM-type_fold"/>
</dbReference>
<dbReference type="PANTHER" id="PTHR12363">
    <property type="entry name" value="TRANSPORTIN 3 AND IMPORTIN 13"/>
    <property type="match status" value="1"/>
</dbReference>
<dbReference type="InterPro" id="IPR011989">
    <property type="entry name" value="ARM-like"/>
</dbReference>
<accession>A0A6C1DSH1</accession>
<name>A0A6C1DSH1_SACPS</name>
<dbReference type="OrthoDB" id="2016913at2759"/>